<proteinExistence type="predicted"/>
<organism evidence="1 2">
    <name type="scientific">Aureimonas glaciei</name>
    <dbReference type="NCBI Taxonomy" id="1776957"/>
    <lineage>
        <taxon>Bacteria</taxon>
        <taxon>Pseudomonadati</taxon>
        <taxon>Pseudomonadota</taxon>
        <taxon>Alphaproteobacteria</taxon>
        <taxon>Hyphomicrobiales</taxon>
        <taxon>Aurantimonadaceae</taxon>
        <taxon>Aureimonas</taxon>
    </lineage>
</organism>
<evidence type="ECO:0008006" key="3">
    <source>
        <dbReference type="Google" id="ProtNLM"/>
    </source>
</evidence>
<reference evidence="1" key="2">
    <citation type="submission" date="2020-09" db="EMBL/GenBank/DDBJ databases">
        <authorList>
            <person name="Sun Q."/>
            <person name="Zhou Y."/>
        </authorList>
    </citation>
    <scope>NUCLEOTIDE SEQUENCE</scope>
    <source>
        <strain evidence="1">CGMCC 1.15493</strain>
    </source>
</reference>
<dbReference type="RefSeq" id="WP_188848514.1">
    <property type="nucleotide sequence ID" value="NZ_BMJJ01000001.1"/>
</dbReference>
<reference evidence="1" key="1">
    <citation type="journal article" date="2014" name="Int. J. Syst. Evol. Microbiol.">
        <title>Complete genome sequence of Corynebacterium casei LMG S-19264T (=DSM 44701T), isolated from a smear-ripened cheese.</title>
        <authorList>
            <consortium name="US DOE Joint Genome Institute (JGI-PGF)"/>
            <person name="Walter F."/>
            <person name="Albersmeier A."/>
            <person name="Kalinowski J."/>
            <person name="Ruckert C."/>
        </authorList>
    </citation>
    <scope>NUCLEOTIDE SEQUENCE</scope>
    <source>
        <strain evidence="1">CGMCC 1.15493</strain>
    </source>
</reference>
<dbReference type="InterPro" id="IPR011660">
    <property type="entry name" value="VapB-like"/>
</dbReference>
<evidence type="ECO:0000313" key="2">
    <source>
        <dbReference type="Proteomes" id="UP000613160"/>
    </source>
</evidence>
<sequence length="67" mass="7179">MPFHIKNAETDALARKFAGMKHLGLTDAVHLALQEAVAREAAKPALPDLAAAFCRDLKARAAARPET</sequence>
<dbReference type="AlphaFoldDB" id="A0A916XRM3"/>
<gene>
    <name evidence="1" type="ORF">GCM10011335_01090</name>
</gene>
<dbReference type="Pfam" id="PF07704">
    <property type="entry name" value="PSK_trans_fac"/>
    <property type="match status" value="1"/>
</dbReference>
<dbReference type="Proteomes" id="UP000613160">
    <property type="component" value="Unassembled WGS sequence"/>
</dbReference>
<evidence type="ECO:0000313" key="1">
    <source>
        <dbReference type="EMBL" id="GGD02227.1"/>
    </source>
</evidence>
<accession>A0A916XRM3</accession>
<protein>
    <recommendedName>
        <fullName evidence="3">Transcription factor</fullName>
    </recommendedName>
</protein>
<name>A0A916XRM3_9HYPH</name>
<keyword evidence="2" id="KW-1185">Reference proteome</keyword>
<comment type="caution">
    <text evidence="1">The sequence shown here is derived from an EMBL/GenBank/DDBJ whole genome shotgun (WGS) entry which is preliminary data.</text>
</comment>
<dbReference type="EMBL" id="BMJJ01000001">
    <property type="protein sequence ID" value="GGD02227.1"/>
    <property type="molecule type" value="Genomic_DNA"/>
</dbReference>